<accession>A0AA41H3C5</accession>
<dbReference type="Proteomes" id="UP001162889">
    <property type="component" value="Unassembled WGS sequence"/>
</dbReference>
<organism evidence="1 3">
    <name type="scientific">Duganella violaceipulchra</name>
    <dbReference type="NCBI Taxonomy" id="2849652"/>
    <lineage>
        <taxon>Bacteria</taxon>
        <taxon>Pseudomonadati</taxon>
        <taxon>Pseudomonadota</taxon>
        <taxon>Betaproteobacteria</taxon>
        <taxon>Burkholderiales</taxon>
        <taxon>Oxalobacteraceae</taxon>
        <taxon>Telluria group</taxon>
        <taxon>Duganella</taxon>
    </lineage>
</organism>
<dbReference type="RefSeq" id="WP_217940697.1">
    <property type="nucleotide sequence ID" value="NZ_JAHTGR010000002.1"/>
</dbReference>
<comment type="caution">
    <text evidence="1">The sequence shown here is derived from an EMBL/GenBank/DDBJ whole genome shotgun (WGS) entry which is preliminary data.</text>
</comment>
<protein>
    <submittedName>
        <fullName evidence="1">Uncharacterized protein</fullName>
    </submittedName>
</protein>
<gene>
    <name evidence="1" type="ORF">KVP70_03550</name>
    <name evidence="2" type="ORF">L1274_004102</name>
</gene>
<dbReference type="EMBL" id="JALJZU010000008">
    <property type="protein sequence ID" value="MCP2010362.1"/>
    <property type="molecule type" value="Genomic_DNA"/>
</dbReference>
<evidence type="ECO:0000313" key="2">
    <source>
        <dbReference type="EMBL" id="MCP2010362.1"/>
    </source>
</evidence>
<keyword evidence="4" id="KW-1185">Reference proteome</keyword>
<evidence type="ECO:0000313" key="3">
    <source>
        <dbReference type="Proteomes" id="UP001155901"/>
    </source>
</evidence>
<sequence length="176" mass="19960">MNWNMVTDSELAHQSVSERFLEYAKAYRNAASVLCASMISERSMCTWPNANVTLLLAAHATELFLKGAILAKDPTALVEHHLLDDLNTEYKKRFVEPSFEWDIPFKTEWGELTEAEIRALKKTTPVPSMLYRYPVAKGGKEWNGAFGFEPNLFASTLDQLGLDFQRIMARIAQQKG</sequence>
<proteinExistence type="predicted"/>
<evidence type="ECO:0000313" key="1">
    <source>
        <dbReference type="EMBL" id="MBV6319998.1"/>
    </source>
</evidence>
<reference evidence="1" key="1">
    <citation type="submission" date="2021-07" db="EMBL/GenBank/DDBJ databases">
        <title>Characterization of violacein-producing bacteria and related species.</title>
        <authorList>
            <person name="Wilson H.S."/>
            <person name="De Leon M.E."/>
        </authorList>
    </citation>
    <scope>NUCLEOTIDE SEQUENCE</scope>
    <source>
        <strain evidence="1">HSC-15S17</strain>
    </source>
</reference>
<reference evidence="2" key="2">
    <citation type="submission" date="2022-03" db="EMBL/GenBank/DDBJ databases">
        <title>Genome Encyclopedia of Bacteria and Archaea VI: Functional Genomics of Type Strains.</title>
        <authorList>
            <person name="Whitman W."/>
        </authorList>
    </citation>
    <scope>NUCLEOTIDE SEQUENCE</scope>
    <source>
        <strain evidence="2">HSC-15S17</strain>
    </source>
</reference>
<dbReference type="AlphaFoldDB" id="A0AA41H3C5"/>
<name>A0AA41H3C5_9BURK</name>
<dbReference type="EMBL" id="JAHTGR010000002">
    <property type="protein sequence ID" value="MBV6319998.1"/>
    <property type="molecule type" value="Genomic_DNA"/>
</dbReference>
<evidence type="ECO:0000313" key="4">
    <source>
        <dbReference type="Proteomes" id="UP001162889"/>
    </source>
</evidence>
<dbReference type="Proteomes" id="UP001155901">
    <property type="component" value="Unassembled WGS sequence"/>
</dbReference>